<accession>A0AAE0BI10</accession>
<dbReference type="EMBL" id="LGRX02034761">
    <property type="protein sequence ID" value="KAK3236941.1"/>
    <property type="molecule type" value="Genomic_DNA"/>
</dbReference>
<evidence type="ECO:0000259" key="4">
    <source>
        <dbReference type="Pfam" id="PF21034"/>
    </source>
</evidence>
<dbReference type="PANTHER" id="PTHR13268">
    <property type="entry name" value="BREAST CARCINOMA AMPLIFIED SEQUENCE 3"/>
    <property type="match status" value="1"/>
</dbReference>
<evidence type="ECO:0008006" key="7">
    <source>
        <dbReference type="Google" id="ProtNLM"/>
    </source>
</evidence>
<proteinExistence type="predicted"/>
<dbReference type="GO" id="GO:0042594">
    <property type="term" value="P:response to starvation"/>
    <property type="evidence" value="ECO:0007669"/>
    <property type="project" value="TreeGrafter"/>
</dbReference>
<dbReference type="Gene3D" id="2.130.10.10">
    <property type="entry name" value="YVTN repeat-like/Quinoprotein amine dehydrogenase"/>
    <property type="match status" value="1"/>
</dbReference>
<dbReference type="InterPro" id="IPR001680">
    <property type="entry name" value="WD40_rpt"/>
</dbReference>
<evidence type="ECO:0000313" key="6">
    <source>
        <dbReference type="Proteomes" id="UP001190700"/>
    </source>
</evidence>
<feature type="region of interest" description="Disordered" evidence="2">
    <location>
        <begin position="895"/>
        <end position="914"/>
    </location>
</feature>
<dbReference type="PANTHER" id="PTHR13268:SF0">
    <property type="entry name" value="BCAS3 MICROTUBULE ASSOCIATED CELL MIGRATION FACTOR"/>
    <property type="match status" value="1"/>
</dbReference>
<feature type="compositionally biased region" description="Low complexity" evidence="2">
    <location>
        <begin position="896"/>
        <end position="909"/>
    </location>
</feature>
<sequence length="973" mass="103241">MATGRLQNGIGALSATVRANLPQFSPLRREANMPLDANNDRREQVLSLNYDTLEINDESRRVLCLTYRTGFQVWDVQDPGSIRELVSRRDGPASGVRALPRAPDSQDLDSPLYGAQAVLAIYGPDHSQGENVAESRRENLRERDLAGPSAVRFYSLQSHAYLHKLRFRTRIVSVSCSRRFLAVALPSLIFLFDTATFENVLTLKTYPTQLAPGTFSPLGPFALGARWIAYASNEPPTGKPTLDGTTGSSSSGLLSTGLSVLGRVASTSGHHLVAGARAARGAASRRISDYMSRQQGDANGEVLEGAFGELEVEYGGAEEDEEPEVLSKSELEEGYAELESTGVVIVQDVVTREVVTEFRAHQKPLAALLFDPSGQLLVTASVQGNNINVFKLVPVPNAFSAGNAGGRRATHHHLYKLTRGLTGASIDGLAFSSNSRWLAVSSARGTTHVYAIQPQGGEVGCDTHVAATAAADGRPSPGDPGDLAPSPPQLQLVMELPPPPPTVHVRASLGRIHATDTTWRASMGSAAAAAGLAAAAQPVAAAAAFRSPAHPMQRDGGSVSGAGVKASGESAAQPAEMLDVMVAGSCQTLFALTPFVEMIPIDAESRPKEVLRLAVDTQSRWDVIRGVHSPERVEPLALPQAQGGEAGPPSGARMPRSSSSISVDSGSTSSGRTSGEEGPGAREVSWERAHPEGALPLAMRADEDMIEGAQLLGQEQQKVRQQQQGQRWLAYAEIAMHRPQREPMWASPQFQFMAMHPAPATDTLALDLEERPARRVEVRRAVPVPLPSRLDATMPPISAYPGSQPIGGMSDPMLFLAPSSAIRASVPGWGEEDAAAGHPAFTEAPLGFRSFTAAPAPQDEVLMHPDASAPQQTDRDEGVSQALLREPVCALHEASPPAATTEPTAAPPAGHHLDGAQLFSHGRVQDLFTSGGAMFSALTENEPMELPFASQRTPDAPRGAWLPDLLDPEAPAG</sequence>
<evidence type="ECO:0000256" key="2">
    <source>
        <dbReference type="SAM" id="MobiDB-lite"/>
    </source>
</evidence>
<dbReference type="InterPro" id="IPR022175">
    <property type="entry name" value="BCAS3_dom"/>
</dbReference>
<dbReference type="InterPro" id="IPR036322">
    <property type="entry name" value="WD40_repeat_dom_sf"/>
</dbReference>
<feature type="compositionally biased region" description="Low complexity" evidence="2">
    <location>
        <begin position="647"/>
        <end position="673"/>
    </location>
</feature>
<name>A0AAE0BI10_9CHLO</name>
<dbReference type="Pfam" id="PF21034">
    <property type="entry name" value="BCAS3_WD40"/>
    <property type="match status" value="2"/>
</dbReference>
<evidence type="ECO:0000313" key="5">
    <source>
        <dbReference type="EMBL" id="KAK3236941.1"/>
    </source>
</evidence>
<reference evidence="5 6" key="1">
    <citation type="journal article" date="2015" name="Genome Biol. Evol.">
        <title>Comparative Genomics of a Bacterivorous Green Alga Reveals Evolutionary Causalities and Consequences of Phago-Mixotrophic Mode of Nutrition.</title>
        <authorList>
            <person name="Burns J.A."/>
            <person name="Paasch A."/>
            <person name="Narechania A."/>
            <person name="Kim E."/>
        </authorList>
    </citation>
    <scope>NUCLEOTIDE SEQUENCE [LARGE SCALE GENOMIC DNA]</scope>
    <source>
        <strain evidence="5 6">PLY_AMNH</strain>
    </source>
</reference>
<dbReference type="InterPro" id="IPR045142">
    <property type="entry name" value="BCAS3-like"/>
</dbReference>
<gene>
    <name evidence="5" type="ORF">CYMTET_52948</name>
</gene>
<comment type="caution">
    <text evidence="5">The sequence shown here is derived from an EMBL/GenBank/DDBJ whole genome shotgun (WGS) entry which is preliminary data.</text>
</comment>
<dbReference type="InterPro" id="IPR048382">
    <property type="entry name" value="BCAS3_WD40"/>
</dbReference>
<feature type="domain" description="BCAS3 WD40" evidence="4">
    <location>
        <begin position="56"/>
        <end position="236"/>
    </location>
</feature>
<feature type="domain" description="BCAS3 WD40" evidence="4">
    <location>
        <begin position="342"/>
        <end position="467"/>
    </location>
</feature>
<protein>
    <recommendedName>
        <fullName evidence="7">BCAS3 domain-containing protein</fullName>
    </recommendedName>
</protein>
<dbReference type="GO" id="GO:0006914">
    <property type="term" value="P:autophagy"/>
    <property type="evidence" value="ECO:0007669"/>
    <property type="project" value="InterPro"/>
</dbReference>
<evidence type="ECO:0000256" key="1">
    <source>
        <dbReference type="ARBA" id="ARBA00004329"/>
    </source>
</evidence>
<dbReference type="GO" id="GO:0000407">
    <property type="term" value="C:phagophore assembly site"/>
    <property type="evidence" value="ECO:0007669"/>
    <property type="project" value="UniProtKB-SubCell"/>
</dbReference>
<organism evidence="5 6">
    <name type="scientific">Cymbomonas tetramitiformis</name>
    <dbReference type="NCBI Taxonomy" id="36881"/>
    <lineage>
        <taxon>Eukaryota</taxon>
        <taxon>Viridiplantae</taxon>
        <taxon>Chlorophyta</taxon>
        <taxon>Pyramimonadophyceae</taxon>
        <taxon>Pyramimonadales</taxon>
        <taxon>Pyramimonadaceae</taxon>
        <taxon>Cymbomonas</taxon>
    </lineage>
</organism>
<dbReference type="Pfam" id="PF12490">
    <property type="entry name" value="BCAS3"/>
    <property type="match status" value="1"/>
</dbReference>
<feature type="domain" description="BCAS3" evidence="3">
    <location>
        <begin position="713"/>
        <end position="783"/>
    </location>
</feature>
<keyword evidence="6" id="KW-1185">Reference proteome</keyword>
<dbReference type="AlphaFoldDB" id="A0AAE0BI10"/>
<dbReference type="SUPFAM" id="SSF50978">
    <property type="entry name" value="WD40 repeat-like"/>
    <property type="match status" value="1"/>
</dbReference>
<dbReference type="InterPro" id="IPR015943">
    <property type="entry name" value="WD40/YVTN_repeat-like_dom_sf"/>
</dbReference>
<evidence type="ECO:0000259" key="3">
    <source>
        <dbReference type="Pfam" id="PF12490"/>
    </source>
</evidence>
<dbReference type="SMART" id="SM00320">
    <property type="entry name" value="WD40"/>
    <property type="match status" value="2"/>
</dbReference>
<comment type="subcellular location">
    <subcellularLocation>
        <location evidence="1">Preautophagosomal structure</location>
    </subcellularLocation>
</comment>
<feature type="non-terminal residue" evidence="5">
    <location>
        <position position="973"/>
    </location>
</feature>
<feature type="region of interest" description="Disordered" evidence="2">
    <location>
        <begin position="949"/>
        <end position="973"/>
    </location>
</feature>
<feature type="region of interest" description="Disordered" evidence="2">
    <location>
        <begin position="632"/>
        <end position="688"/>
    </location>
</feature>
<dbReference type="Proteomes" id="UP001190700">
    <property type="component" value="Unassembled WGS sequence"/>
</dbReference>